<evidence type="ECO:0000256" key="1">
    <source>
        <dbReference type="ARBA" id="ARBA00022729"/>
    </source>
</evidence>
<dbReference type="SUPFAM" id="SSF74853">
    <property type="entry name" value="Lamin A/C globular tail domain"/>
    <property type="match status" value="1"/>
</dbReference>
<feature type="chain" id="PRO_5041927371" evidence="2">
    <location>
        <begin position="18"/>
        <end position="1739"/>
    </location>
</feature>
<dbReference type="InterPro" id="IPR036415">
    <property type="entry name" value="Lamin_tail_dom_sf"/>
</dbReference>
<dbReference type="InterPro" id="IPR006179">
    <property type="entry name" value="5_nucleotidase/apyrase"/>
</dbReference>
<name>A0AAE7E2Y3_9BACT</name>
<dbReference type="CDD" id="cd07409">
    <property type="entry name" value="MPP_CD73_N"/>
    <property type="match status" value="1"/>
</dbReference>
<dbReference type="GO" id="GO:0008253">
    <property type="term" value="F:5'-nucleotidase activity"/>
    <property type="evidence" value="ECO:0007669"/>
    <property type="project" value="TreeGrafter"/>
</dbReference>
<keyword evidence="5" id="KW-1185">Reference proteome</keyword>
<dbReference type="InterPro" id="IPR001322">
    <property type="entry name" value="Lamin_tail_dom"/>
</dbReference>
<dbReference type="Gene3D" id="2.60.40.1260">
    <property type="entry name" value="Lamin Tail domain"/>
    <property type="match status" value="1"/>
</dbReference>
<protein>
    <submittedName>
        <fullName evidence="4">5'-nucleotidase (NadN domain)</fullName>
    </submittedName>
</protein>
<dbReference type="Gene3D" id="3.60.21.10">
    <property type="match status" value="1"/>
</dbReference>
<dbReference type="Pfam" id="PF02872">
    <property type="entry name" value="5_nucleotid_C"/>
    <property type="match status" value="1"/>
</dbReference>
<dbReference type="PROSITE" id="PS51257">
    <property type="entry name" value="PROKAR_LIPOPROTEIN"/>
    <property type="match status" value="1"/>
</dbReference>
<feature type="domain" description="LTD" evidence="3">
    <location>
        <begin position="1537"/>
        <end position="1667"/>
    </location>
</feature>
<dbReference type="Gene3D" id="2.60.40.1220">
    <property type="match status" value="1"/>
</dbReference>
<dbReference type="Pfam" id="PF00149">
    <property type="entry name" value="Metallophos"/>
    <property type="match status" value="1"/>
</dbReference>
<feature type="signal peptide" evidence="2">
    <location>
        <begin position="1"/>
        <end position="17"/>
    </location>
</feature>
<dbReference type="Proteomes" id="UP000503482">
    <property type="component" value="Chromosome"/>
</dbReference>
<dbReference type="PRINTS" id="PR01607">
    <property type="entry name" value="APYRASEFAMLY"/>
</dbReference>
<dbReference type="InterPro" id="IPR036907">
    <property type="entry name" value="5'-Nucleotdase_C_sf"/>
</dbReference>
<feature type="domain" description="LTD" evidence="3">
    <location>
        <begin position="1343"/>
        <end position="1466"/>
    </location>
</feature>
<dbReference type="SUPFAM" id="SSF56300">
    <property type="entry name" value="Metallo-dependent phosphatases"/>
    <property type="match status" value="1"/>
</dbReference>
<proteinExistence type="predicted"/>
<dbReference type="InterPro" id="IPR029052">
    <property type="entry name" value="Metallo-depent_PP-like"/>
</dbReference>
<reference evidence="4 5" key="1">
    <citation type="submission" date="2020-05" db="EMBL/GenBank/DDBJ databases">
        <title>Complete genome sequencing of Campylobacter and Arcobacter type strains.</title>
        <authorList>
            <person name="Miller W.G."/>
            <person name="Yee E."/>
        </authorList>
    </citation>
    <scope>NUCLEOTIDE SEQUENCE [LARGE SCALE GENOMIC DNA]</scope>
    <source>
        <strain evidence="4 5">LMG 26156</strain>
    </source>
</reference>
<sequence length="1739" mass="186029">MKIQVNRILSFCLVALLAGCGGGSSSSTNESSTFTVERGSVLNATVKDANGQIASSVNATNSYTFAKEIKYPVTVSGGFIDVDNSGDKSVGDIELTTPLMTYSGTNITLITTAISDSNEQTRDNKLKQLAQSLGVTTDELLKLPSQSYESSILSNELYKALKNNSDTNLTQIISDLNTYGIVTNFQTKKDSIDKNKTLKEFALDLEQEYVDELVLAGKLNVVTFDDIKQNMNEDSFELSLFHVNDIHSHISSEALTYTVDGTSKSVQTGGYARIITKLKELKTANPNSLILNAGDTFQGTLYYSLFKGEADAAAMNLIAWDAYTLGNHEFDDGDEGLKSFLDRLNKNISVISSNVVASDNSVLKNYWTPYVIKEVNGQKVGIIGIDISGKTKDSSNPSDEITFLDETQTAQKYIDELTQLGVNKIVLLTHQGYENDITMANELTGVDVIIGGDSHTLLGDYSNIGLNSISNNYPAKVKSKDNKKVCIAHAWEYAHVLGNLDVIFNKNGDIVACGGNPLLLVGEDLGVKNKNVAVVSEDETALQTIKTYEDQVEVKKATQIGIAGQKLGHNRIPGDKRDGTSILPLGSDIAPIVAKSFYDLSNLADACIQNAGGVRVAIEKGNITLGDAYTLLPFANTLFEIKMKGSEIKQVLEDALNNTYSVDGSSGSFPYSYGLRYDIDVSLGNNNRISNLEIKNRKTGTWGNIQADTMYTIVTNSFTAGGKDGYVTFKTVQDERGKGVDTYLDYAMSFVKYVENKTLNNEQVTKLPSSDHPIKSYKDANGQIIVDSTDVIAPTLESAIISNDGLSIVLTYSENLKGSVSASDYSISGVTITNAIISGNTVTLTLSSEITQDSTLSQIEYNGTGVTDEGGNKVVIGNILTITNNSNAKNTAPITFTPNSGTTQGSSDTSSAIAFDDNYMMVIDDEANVIRYYSRKGSDALKEISYDAHVTAGKELDAEATTKIEDSIFVIGSHSNKKSGAEEDNREYILKFTAEDSGVDTNLIFADSYSNLENDLVAWDSNNIHGKGANYYGFALSAQTAVVPENVNGFSIEGLTSSLDNTELYLGFRAPLLNTTTRNKALIVPVIISSIMDGSTTTNTGAIFGEAIELNLGGRAIRSIEKAADNSGYLILAGPAMASKDEVENNFRLFRWNGLSGDVNQPVELGTNLDVLRNETKGSFETIVEVKSTQTGTWVQLLTDNGDTIWSGKSQVSKDLPASEQKFQGFWVKLAQDVVDQTAPILVNKTPANDTLDVSVSTNIVLNFNEGIKAGTGNFIIKKTADDSVVETIAANSDIVSYSFNTVTINPTQDLDFQTQYYVVIENSAISDNYGNNFTGISSSSDFKFTTKLAPKTYSLLITEVNSNASGDDFFEIYNYGLTDINLSGWKWSDDSADFATATALGDLTLSAGKVLVITKSIDETAFRTAWNLDSSVSIAAVGGSGLGKGDAVVLFDESGEVVSSFSYKTTTITASDGTIISSSLRADNQNIVAEHTGVAVGGSDAKASAIWDGVSVVTPKYIYAQAGLLDSYSQTTSTNGTGSPGIVGKAALLISEISSNTTETTDFFELYNYSSTDINLSDWKWDDDSANFLDASVSNFGNVTVEAGKTLVVLITADETKIATFKTLWDLSDTDKIIAVAGPGLGKGDAAVIFDSVGRVVTSLNYGIADKTASDGTIITKLGQGSSTNHTGKALTGSGTDSTSIIWDTASALSPTYTTAVSGELGAKTATNGNIGSPSIAK</sequence>
<dbReference type="GO" id="GO:0030288">
    <property type="term" value="C:outer membrane-bounded periplasmic space"/>
    <property type="evidence" value="ECO:0007669"/>
    <property type="project" value="TreeGrafter"/>
</dbReference>
<dbReference type="KEGG" id="avp:AVENP_0634"/>
<gene>
    <name evidence="4" type="ORF">AVENP_0634</name>
</gene>
<dbReference type="Pfam" id="PF00932">
    <property type="entry name" value="LTD"/>
    <property type="match status" value="2"/>
</dbReference>
<dbReference type="InterPro" id="IPR032812">
    <property type="entry name" value="SbsA_Ig"/>
</dbReference>
<dbReference type="GO" id="GO:0008768">
    <property type="term" value="F:UDP-sugar diphosphatase activity"/>
    <property type="evidence" value="ECO:0007669"/>
    <property type="project" value="TreeGrafter"/>
</dbReference>
<accession>A0AAE7E2Y3</accession>
<keyword evidence="1 2" id="KW-0732">Signal</keyword>
<dbReference type="RefSeq" id="WP_128357644.1">
    <property type="nucleotide sequence ID" value="NZ_CP053840.1"/>
</dbReference>
<dbReference type="PANTHER" id="PTHR11575">
    <property type="entry name" value="5'-NUCLEOTIDASE-RELATED"/>
    <property type="match status" value="1"/>
</dbReference>
<evidence type="ECO:0000256" key="2">
    <source>
        <dbReference type="SAM" id="SignalP"/>
    </source>
</evidence>
<dbReference type="InterPro" id="IPR004843">
    <property type="entry name" value="Calcineurin-like_PHP"/>
</dbReference>
<dbReference type="InterPro" id="IPR008334">
    <property type="entry name" value="5'-Nucleotdase_C"/>
</dbReference>
<evidence type="ECO:0000313" key="4">
    <source>
        <dbReference type="EMBL" id="QKF66205.1"/>
    </source>
</evidence>
<dbReference type="SUPFAM" id="SSF55816">
    <property type="entry name" value="5'-nucleotidase (syn. UDP-sugar hydrolase), C-terminal domain"/>
    <property type="match status" value="1"/>
</dbReference>
<dbReference type="PROSITE" id="PS51841">
    <property type="entry name" value="LTD"/>
    <property type="match status" value="2"/>
</dbReference>
<dbReference type="InterPro" id="IPR014755">
    <property type="entry name" value="Cu-Rt/internalin_Ig-like"/>
</dbReference>
<dbReference type="Pfam" id="PF12275">
    <property type="entry name" value="DUF3616"/>
    <property type="match status" value="1"/>
</dbReference>
<evidence type="ECO:0000313" key="5">
    <source>
        <dbReference type="Proteomes" id="UP000503482"/>
    </source>
</evidence>
<dbReference type="GO" id="GO:0009166">
    <property type="term" value="P:nucleotide catabolic process"/>
    <property type="evidence" value="ECO:0007669"/>
    <property type="project" value="InterPro"/>
</dbReference>
<dbReference type="InterPro" id="IPR022060">
    <property type="entry name" value="DUF3616"/>
</dbReference>
<evidence type="ECO:0000259" key="3">
    <source>
        <dbReference type="PROSITE" id="PS51841"/>
    </source>
</evidence>
<dbReference type="EMBL" id="CP053840">
    <property type="protein sequence ID" value="QKF66205.1"/>
    <property type="molecule type" value="Genomic_DNA"/>
</dbReference>
<dbReference type="Pfam" id="PF13205">
    <property type="entry name" value="Big_5"/>
    <property type="match status" value="1"/>
</dbReference>
<organism evidence="4 5">
    <name type="scientific">Arcobacter venerupis</name>
    <dbReference type="NCBI Taxonomy" id="1054033"/>
    <lineage>
        <taxon>Bacteria</taxon>
        <taxon>Pseudomonadati</taxon>
        <taxon>Campylobacterota</taxon>
        <taxon>Epsilonproteobacteria</taxon>
        <taxon>Campylobacterales</taxon>
        <taxon>Arcobacteraceae</taxon>
        <taxon>Arcobacter</taxon>
    </lineage>
</organism>
<dbReference type="Gene3D" id="3.90.780.10">
    <property type="entry name" value="5'-Nucleotidase, C-terminal domain"/>
    <property type="match status" value="1"/>
</dbReference>
<dbReference type="PANTHER" id="PTHR11575:SF24">
    <property type="entry name" value="5'-NUCLEOTIDASE"/>
    <property type="match status" value="1"/>
</dbReference>